<evidence type="ECO:0000259" key="3">
    <source>
        <dbReference type="PROSITE" id="PS01186"/>
    </source>
</evidence>
<reference evidence="4" key="1">
    <citation type="submission" date="2020-10" db="EMBL/GenBank/DDBJ databases">
        <title>Chromosome-scale genome assembly of the Allis shad, Alosa alosa.</title>
        <authorList>
            <person name="Margot Z."/>
            <person name="Christophe K."/>
            <person name="Cabau C."/>
            <person name="Louis A."/>
            <person name="Berthelot C."/>
            <person name="Parey E."/>
            <person name="Roest Crollius H."/>
            <person name="Montfort J."/>
            <person name="Robinson-Rechavi M."/>
            <person name="Bucao C."/>
            <person name="Bouchez O."/>
            <person name="Gislard M."/>
            <person name="Lluch J."/>
            <person name="Milhes M."/>
            <person name="Lampietro C."/>
            <person name="Lopez Roques C."/>
            <person name="Donnadieu C."/>
            <person name="Braasch I."/>
            <person name="Desvignes T."/>
            <person name="Postlethwait J."/>
            <person name="Bobe J."/>
            <person name="Guiguen Y."/>
        </authorList>
    </citation>
    <scope>NUCLEOTIDE SEQUENCE</scope>
    <source>
        <strain evidence="4">M-15738</strain>
        <tissue evidence="4">Blood</tissue>
    </source>
</reference>
<feature type="non-terminal residue" evidence="4">
    <location>
        <position position="1"/>
    </location>
</feature>
<evidence type="ECO:0000259" key="2">
    <source>
        <dbReference type="PROSITE" id="PS00022"/>
    </source>
</evidence>
<dbReference type="EMBL" id="JADWDJ010000020">
    <property type="protein sequence ID" value="KAG5264229.1"/>
    <property type="molecule type" value="Genomic_DNA"/>
</dbReference>
<accession>A0AAV6FMW4</accession>
<protein>
    <recommendedName>
        <fullName evidence="2 3">EGF-like domain-containing protein</fullName>
    </recommendedName>
</protein>
<evidence type="ECO:0000313" key="4">
    <source>
        <dbReference type="EMBL" id="KAG5264229.1"/>
    </source>
</evidence>
<evidence type="ECO:0000256" key="1">
    <source>
        <dbReference type="SAM" id="MobiDB-lite"/>
    </source>
</evidence>
<gene>
    <name evidence="4" type="ORF">AALO_G00251390</name>
</gene>
<dbReference type="Proteomes" id="UP000823561">
    <property type="component" value="Chromosome 20"/>
</dbReference>
<dbReference type="InterPro" id="IPR039051">
    <property type="entry name" value="SE-CTX-like"/>
</dbReference>
<feature type="compositionally biased region" description="Polar residues" evidence="1">
    <location>
        <begin position="82"/>
        <end position="112"/>
    </location>
</feature>
<dbReference type="PROSITE" id="PS00022">
    <property type="entry name" value="EGF_1"/>
    <property type="match status" value="1"/>
</dbReference>
<name>A0AAV6FMW4_9TELE</name>
<dbReference type="PANTHER" id="PTHR40472:SF6">
    <property type="entry name" value="RICIN B-TYPE LECTIN DOMAIN-CONTAINING PROTEIN"/>
    <property type="match status" value="1"/>
</dbReference>
<keyword evidence="5" id="KW-1185">Reference proteome</keyword>
<organism evidence="4 5">
    <name type="scientific">Alosa alosa</name>
    <name type="common">allis shad</name>
    <dbReference type="NCBI Taxonomy" id="278164"/>
    <lineage>
        <taxon>Eukaryota</taxon>
        <taxon>Metazoa</taxon>
        <taxon>Chordata</taxon>
        <taxon>Craniata</taxon>
        <taxon>Vertebrata</taxon>
        <taxon>Euteleostomi</taxon>
        <taxon>Actinopterygii</taxon>
        <taxon>Neopterygii</taxon>
        <taxon>Teleostei</taxon>
        <taxon>Clupei</taxon>
        <taxon>Clupeiformes</taxon>
        <taxon>Clupeoidei</taxon>
        <taxon>Clupeidae</taxon>
        <taxon>Alosa</taxon>
    </lineage>
</organism>
<evidence type="ECO:0000313" key="5">
    <source>
        <dbReference type="Proteomes" id="UP000823561"/>
    </source>
</evidence>
<dbReference type="PANTHER" id="PTHR40472">
    <property type="entry name" value="RICIN B-TYPE LECTIN DOMAIN-CONTAINING PROTEIN"/>
    <property type="match status" value="1"/>
</dbReference>
<comment type="caution">
    <text evidence="4">The sequence shown here is derived from an EMBL/GenBank/DDBJ whole genome shotgun (WGS) entry which is preliminary data.</text>
</comment>
<feature type="region of interest" description="Disordered" evidence="1">
    <location>
        <begin position="74"/>
        <end position="120"/>
    </location>
</feature>
<dbReference type="AlphaFoldDB" id="A0AAV6FMW4"/>
<dbReference type="InterPro" id="IPR000742">
    <property type="entry name" value="EGF"/>
</dbReference>
<proteinExistence type="predicted"/>
<feature type="domain" description="EGF-like" evidence="2 3">
    <location>
        <begin position="590"/>
        <end position="601"/>
    </location>
</feature>
<dbReference type="PROSITE" id="PS01186">
    <property type="entry name" value="EGF_2"/>
    <property type="match status" value="1"/>
</dbReference>
<sequence length="625" mass="69729">RDLHLRHIPLQTAIRDLHLRHILLQTAIRDLHLRHILLQTTRQSTSSSVMASAGLLLLLLMSSSLLVSMVNASPPAKRNLPAESSQLTKRNLPAESSQLTKRNLPAESSQLTKRARPGEVTSDDLNNGKLVLQVAKAGGFVALNVLEKLLIAAISVSAFISPAMPAGILATGLLSAALAGVSLTKDYVGDEAKLDVATLKNEFRNLHSKMDGHFKDLKWDVWAASVYHQQEQKINVQWDLFLIMNDAVLKATDDKAKMKHINEFVDKYDPKHVIALYNVLKDEEAVFKNKFKVMLREHVNCHEKALAIITDRISLLIYKGNTMSQLYYAAKGLLCEAREESQVAIAYDVLLLLSEVHKDSVSHSMECVQNDVKGVIDKHTANDRQKLADDVWKYLNENYDQYDWMVVAFISKHSSSVFPTLRSHILTYFTSVSNDKVTVSVARQVKGSQTSQIKDITDAITSCVGTTTLCYKVAETLRLCDRKVGPWGAGVLVTETYTAVHAFTRKAHDSHNCKEMEEEVSAFPGVHSVKTPYIYSGACKESPGMKGGKFVVMIKSEEEIIGKKNPCERMNCGGGQCVSMMSHGIFRALCECKYPYYGEQCEKTIEIYKKELKKQGQDNIATRNI</sequence>